<accession>A0AA41QC47</accession>
<dbReference type="Proteomes" id="UP001165405">
    <property type="component" value="Unassembled WGS sequence"/>
</dbReference>
<dbReference type="EMBL" id="JAKGSG010000023">
    <property type="protein sequence ID" value="MCF4120730.1"/>
    <property type="molecule type" value="Genomic_DNA"/>
</dbReference>
<dbReference type="Gene3D" id="1.20.120.450">
    <property type="entry name" value="dinb family like domain"/>
    <property type="match status" value="1"/>
</dbReference>
<dbReference type="InterPro" id="IPR034660">
    <property type="entry name" value="DinB/YfiT-like"/>
</dbReference>
<evidence type="ECO:0000313" key="1">
    <source>
        <dbReference type="EMBL" id="MCF4120730.1"/>
    </source>
</evidence>
<dbReference type="InterPro" id="IPR007061">
    <property type="entry name" value="MST-like"/>
</dbReference>
<dbReference type="Pfam" id="PF04978">
    <property type="entry name" value="MST"/>
    <property type="match status" value="1"/>
</dbReference>
<reference evidence="1" key="1">
    <citation type="submission" date="2022-01" db="EMBL/GenBank/DDBJ databases">
        <title>Antribacter sp. nov., isolated from Guizhou of China.</title>
        <authorList>
            <person name="Chengliang C."/>
            <person name="Ya Z."/>
        </authorList>
    </citation>
    <scope>NUCLEOTIDE SEQUENCE</scope>
    <source>
        <strain evidence="1">KLBMP 9083</strain>
    </source>
</reference>
<protein>
    <submittedName>
        <fullName evidence="1">DinB family protein</fullName>
    </submittedName>
</protein>
<name>A0AA41QC47_9MICO</name>
<gene>
    <name evidence="1" type="ORF">L1785_07045</name>
</gene>
<evidence type="ECO:0000313" key="2">
    <source>
        <dbReference type="Proteomes" id="UP001165405"/>
    </source>
</evidence>
<dbReference type="AlphaFoldDB" id="A0AA41QC47"/>
<comment type="caution">
    <text evidence="1">The sequence shown here is derived from an EMBL/GenBank/DDBJ whole genome shotgun (WGS) entry which is preliminary data.</text>
</comment>
<dbReference type="RefSeq" id="WP_236088505.1">
    <property type="nucleotide sequence ID" value="NZ_JAKGSG010000023.1"/>
</dbReference>
<proteinExistence type="predicted"/>
<organism evidence="1 2">
    <name type="scientific">Antribacter soli</name>
    <dbReference type="NCBI Taxonomy" id="2910976"/>
    <lineage>
        <taxon>Bacteria</taxon>
        <taxon>Bacillati</taxon>
        <taxon>Actinomycetota</taxon>
        <taxon>Actinomycetes</taxon>
        <taxon>Micrococcales</taxon>
        <taxon>Promicromonosporaceae</taxon>
        <taxon>Antribacter</taxon>
    </lineage>
</organism>
<sequence length="175" mass="19458">MDTIARTDPPYTADEVTTLRSFVDFYRATLRRQCAGLTAEELRTTLPPSTMTLGGLLKHLAWVEQFWFGEILHGQDPAEPWASAPWDTDGDWEWTSAQHDAPEDLDALFVASVTAADRNLDAALADGGLDTTAVRERHGEPVSVRWILVHMVEEYSRHAGHADLLRESLDGATDL</sequence>
<keyword evidence="2" id="KW-1185">Reference proteome</keyword>
<dbReference type="SUPFAM" id="SSF109854">
    <property type="entry name" value="DinB/YfiT-like putative metalloenzymes"/>
    <property type="match status" value="1"/>
</dbReference>